<dbReference type="Proteomes" id="UP000822476">
    <property type="component" value="Unassembled WGS sequence"/>
</dbReference>
<protein>
    <submittedName>
        <fullName evidence="2">Uncharacterized protein</fullName>
    </submittedName>
</protein>
<accession>A0A8S9YYJ7</accession>
<name>A0A8S9YYJ7_9TREM</name>
<evidence type="ECO:0000256" key="1">
    <source>
        <dbReference type="SAM" id="MobiDB-lite"/>
    </source>
</evidence>
<feature type="region of interest" description="Disordered" evidence="1">
    <location>
        <begin position="34"/>
        <end position="70"/>
    </location>
</feature>
<gene>
    <name evidence="2" type="ORF">EG68_02354</name>
</gene>
<reference evidence="2" key="1">
    <citation type="submission" date="2019-07" db="EMBL/GenBank/DDBJ databases">
        <title>Annotation for the trematode Paragonimus miyazaki's.</title>
        <authorList>
            <person name="Choi Y.-J."/>
        </authorList>
    </citation>
    <scope>NUCLEOTIDE SEQUENCE</scope>
    <source>
        <strain evidence="2">Japan</strain>
    </source>
</reference>
<dbReference type="OrthoDB" id="10491820at2759"/>
<comment type="caution">
    <text evidence="2">The sequence shown here is derived from an EMBL/GenBank/DDBJ whole genome shotgun (WGS) entry which is preliminary data.</text>
</comment>
<proteinExistence type="predicted"/>
<dbReference type="AlphaFoldDB" id="A0A8S9YYJ7"/>
<evidence type="ECO:0000313" key="2">
    <source>
        <dbReference type="EMBL" id="KAF7259692.1"/>
    </source>
</evidence>
<dbReference type="EMBL" id="JTDE01001084">
    <property type="protein sequence ID" value="KAF7259692.1"/>
    <property type="molecule type" value="Genomic_DNA"/>
</dbReference>
<evidence type="ECO:0000313" key="3">
    <source>
        <dbReference type="Proteomes" id="UP000822476"/>
    </source>
</evidence>
<organism evidence="2 3">
    <name type="scientific">Paragonimus skrjabini miyazakii</name>
    <dbReference type="NCBI Taxonomy" id="59628"/>
    <lineage>
        <taxon>Eukaryota</taxon>
        <taxon>Metazoa</taxon>
        <taxon>Spiralia</taxon>
        <taxon>Lophotrochozoa</taxon>
        <taxon>Platyhelminthes</taxon>
        <taxon>Trematoda</taxon>
        <taxon>Digenea</taxon>
        <taxon>Plagiorchiida</taxon>
        <taxon>Troglotremata</taxon>
        <taxon>Troglotrematidae</taxon>
        <taxon>Paragonimus</taxon>
    </lineage>
</organism>
<keyword evidence="3" id="KW-1185">Reference proteome</keyword>
<sequence>MRRNRSTSCVNNCCWNAYFRGTLFPGVSTLPQSWSAGVTDDQSAEDRLKNGRPPNTQRRTVPTGELELSV</sequence>